<feature type="transmembrane region" description="Helical" evidence="1">
    <location>
        <begin position="47"/>
        <end position="69"/>
    </location>
</feature>
<feature type="transmembrane region" description="Helical" evidence="1">
    <location>
        <begin position="75"/>
        <end position="96"/>
    </location>
</feature>
<gene>
    <name evidence="2" type="ORF">Rhal01_01243</name>
</gene>
<keyword evidence="1" id="KW-0472">Membrane</keyword>
<evidence type="ECO:0008006" key="4">
    <source>
        <dbReference type="Google" id="ProtNLM"/>
    </source>
</evidence>
<proteinExistence type="predicted"/>
<dbReference type="EMBL" id="BAABRL010000003">
    <property type="protein sequence ID" value="GAA5495073.1"/>
    <property type="molecule type" value="Genomic_DNA"/>
</dbReference>
<evidence type="ECO:0000313" key="2">
    <source>
        <dbReference type="EMBL" id="GAA5495073.1"/>
    </source>
</evidence>
<name>A0ABP9UXV4_9BACT</name>
<keyword evidence="1" id="KW-1133">Transmembrane helix</keyword>
<keyword evidence="1" id="KW-0812">Transmembrane</keyword>
<evidence type="ECO:0000313" key="3">
    <source>
        <dbReference type="Proteomes" id="UP001424741"/>
    </source>
</evidence>
<accession>A0ABP9UXV4</accession>
<keyword evidence="3" id="KW-1185">Reference proteome</keyword>
<evidence type="ECO:0000256" key="1">
    <source>
        <dbReference type="SAM" id="Phobius"/>
    </source>
</evidence>
<dbReference type="Proteomes" id="UP001424741">
    <property type="component" value="Unassembled WGS sequence"/>
</dbReference>
<feature type="transmembrane region" description="Helical" evidence="1">
    <location>
        <begin position="117"/>
        <end position="135"/>
    </location>
</feature>
<feature type="transmembrane region" description="Helical" evidence="1">
    <location>
        <begin position="6"/>
        <end position="26"/>
    </location>
</feature>
<organism evidence="2 3">
    <name type="scientific">Rubritalea halochordaticola</name>
    <dbReference type="NCBI Taxonomy" id="714537"/>
    <lineage>
        <taxon>Bacteria</taxon>
        <taxon>Pseudomonadati</taxon>
        <taxon>Verrucomicrobiota</taxon>
        <taxon>Verrucomicrobiia</taxon>
        <taxon>Verrucomicrobiales</taxon>
        <taxon>Rubritaleaceae</taxon>
        <taxon>Rubritalea</taxon>
    </lineage>
</organism>
<comment type="caution">
    <text evidence="2">The sequence shown here is derived from an EMBL/GenBank/DDBJ whole genome shotgun (WGS) entry which is preliminary data.</text>
</comment>
<reference evidence="2 3" key="1">
    <citation type="submission" date="2024-02" db="EMBL/GenBank/DDBJ databases">
        <title>Rubritalea halochordaticola NBRC 107102.</title>
        <authorList>
            <person name="Ichikawa N."/>
            <person name="Katano-Makiyama Y."/>
            <person name="Hidaka K."/>
        </authorList>
    </citation>
    <scope>NUCLEOTIDE SEQUENCE [LARGE SCALE GENOMIC DNA]</scope>
    <source>
        <strain evidence="2 3">NBRC 107102</strain>
    </source>
</reference>
<dbReference type="RefSeq" id="WP_346187920.1">
    <property type="nucleotide sequence ID" value="NZ_BAABRL010000003.1"/>
</dbReference>
<sequence length="140" mass="15819">MKDYLVILIQLAGVGELVLVAASAFIPKALNWKEAMGNPNRLVRQLFWTYACYILACHLFFGLISVFAAEALIRGGILAIALTTLMTLWWGVRILLQFFCFDRSCIPENRFNTVAEGLLVCLFFYLTAVYGWALMENLRG</sequence>
<protein>
    <recommendedName>
        <fullName evidence="4">DUF4149 domain-containing protein</fullName>
    </recommendedName>
</protein>